<dbReference type="InterPro" id="IPR010920">
    <property type="entry name" value="LSM_dom_sf"/>
</dbReference>
<dbReference type="Pfam" id="PF00924">
    <property type="entry name" value="MS_channel_2nd"/>
    <property type="match status" value="1"/>
</dbReference>
<dbReference type="GO" id="GO:0005886">
    <property type="term" value="C:plasma membrane"/>
    <property type="evidence" value="ECO:0007669"/>
    <property type="project" value="UniProtKB-SubCell"/>
</dbReference>
<dbReference type="EMBL" id="PNFV01000008">
    <property type="protein sequence ID" value="PMB82196.1"/>
    <property type="molecule type" value="Genomic_DNA"/>
</dbReference>
<proteinExistence type="inferred from homology"/>
<dbReference type="InterPro" id="IPR045276">
    <property type="entry name" value="YbiO_bact"/>
</dbReference>
<dbReference type="Pfam" id="PF21088">
    <property type="entry name" value="MS_channel_1st"/>
    <property type="match status" value="1"/>
</dbReference>
<dbReference type="PANTHER" id="PTHR30460:SF0">
    <property type="entry name" value="MODERATE CONDUCTANCE MECHANOSENSITIVE CHANNEL YBIO"/>
    <property type="match status" value="1"/>
</dbReference>
<keyword evidence="5 7" id="KW-1133">Transmembrane helix</keyword>
<keyword evidence="4 7" id="KW-0812">Transmembrane</keyword>
<evidence type="ECO:0000256" key="6">
    <source>
        <dbReference type="ARBA" id="ARBA00023136"/>
    </source>
</evidence>
<evidence type="ECO:0000313" key="11">
    <source>
        <dbReference type="Proteomes" id="UP000239920"/>
    </source>
</evidence>
<evidence type="ECO:0000256" key="1">
    <source>
        <dbReference type="ARBA" id="ARBA00004651"/>
    </source>
</evidence>
<feature type="domain" description="Mechanosensitive ion channel MscS" evidence="8">
    <location>
        <begin position="130"/>
        <end position="193"/>
    </location>
</feature>
<evidence type="ECO:0000256" key="3">
    <source>
        <dbReference type="ARBA" id="ARBA00022475"/>
    </source>
</evidence>
<dbReference type="InterPro" id="IPR006685">
    <property type="entry name" value="MscS_channel_2nd"/>
</dbReference>
<dbReference type="SUPFAM" id="SSF82861">
    <property type="entry name" value="Mechanosensitive channel protein MscS (YggB), transmembrane region"/>
    <property type="match status" value="1"/>
</dbReference>
<feature type="transmembrane region" description="Helical" evidence="7">
    <location>
        <begin position="37"/>
        <end position="58"/>
    </location>
</feature>
<dbReference type="Gene3D" id="2.30.30.60">
    <property type="match status" value="1"/>
</dbReference>
<keyword evidence="6 7" id="KW-0472">Membrane</keyword>
<dbReference type="GO" id="GO:0008381">
    <property type="term" value="F:mechanosensitive monoatomic ion channel activity"/>
    <property type="evidence" value="ECO:0007669"/>
    <property type="project" value="InterPro"/>
</dbReference>
<evidence type="ECO:0000313" key="10">
    <source>
        <dbReference type="EMBL" id="PMB82196.1"/>
    </source>
</evidence>
<reference evidence="10 11" key="1">
    <citation type="submission" date="2017-09" db="EMBL/GenBank/DDBJ databases">
        <title>Bacterial strain isolated from the female urinary microbiota.</title>
        <authorList>
            <person name="Thomas-White K."/>
            <person name="Kumar N."/>
            <person name="Forster S."/>
            <person name="Putonti C."/>
            <person name="Lawley T."/>
            <person name="Wolfe A.J."/>
        </authorList>
    </citation>
    <scope>NUCLEOTIDE SEQUENCE [LARGE SCALE GENOMIC DNA]</scope>
    <source>
        <strain evidence="10 11">UMB0683</strain>
    </source>
</reference>
<gene>
    <name evidence="10" type="ORF">CK797_07275</name>
</gene>
<keyword evidence="3" id="KW-1003">Cell membrane</keyword>
<evidence type="ECO:0000256" key="5">
    <source>
        <dbReference type="ARBA" id="ARBA00022989"/>
    </source>
</evidence>
<feature type="transmembrane region" description="Helical" evidence="7">
    <location>
        <begin position="108"/>
        <end position="130"/>
    </location>
</feature>
<evidence type="ECO:0000256" key="2">
    <source>
        <dbReference type="ARBA" id="ARBA00008017"/>
    </source>
</evidence>
<dbReference type="InterPro" id="IPR023408">
    <property type="entry name" value="MscS_beta-dom_sf"/>
</dbReference>
<evidence type="ECO:0000256" key="7">
    <source>
        <dbReference type="SAM" id="Phobius"/>
    </source>
</evidence>
<organism evidence="10 11">
    <name type="scientific">Limosilactobacillus pontis</name>
    <dbReference type="NCBI Taxonomy" id="35787"/>
    <lineage>
        <taxon>Bacteria</taxon>
        <taxon>Bacillati</taxon>
        <taxon>Bacillota</taxon>
        <taxon>Bacilli</taxon>
        <taxon>Lactobacillales</taxon>
        <taxon>Lactobacillaceae</taxon>
        <taxon>Limosilactobacillus</taxon>
    </lineage>
</organism>
<protein>
    <submittedName>
        <fullName evidence="10">Mechanosensitive ion channel protein</fullName>
    </submittedName>
</protein>
<dbReference type="OrthoDB" id="9809206at2"/>
<evidence type="ECO:0000259" key="8">
    <source>
        <dbReference type="Pfam" id="PF00924"/>
    </source>
</evidence>
<dbReference type="InterPro" id="IPR011014">
    <property type="entry name" value="MscS_channel_TM-2"/>
</dbReference>
<dbReference type="InterPro" id="IPR049142">
    <property type="entry name" value="MS_channel_1st"/>
</dbReference>
<dbReference type="SUPFAM" id="SSF50182">
    <property type="entry name" value="Sm-like ribonucleoproteins"/>
    <property type="match status" value="1"/>
</dbReference>
<name>A0A2J6NLW5_9LACO</name>
<dbReference type="Gene3D" id="1.10.287.1260">
    <property type="match status" value="1"/>
</dbReference>
<comment type="caution">
    <text evidence="10">The sequence shown here is derived from an EMBL/GenBank/DDBJ whole genome shotgun (WGS) entry which is preliminary data.</text>
</comment>
<feature type="transmembrane region" description="Helical" evidence="7">
    <location>
        <begin position="78"/>
        <end position="101"/>
    </location>
</feature>
<dbReference type="Proteomes" id="UP000239920">
    <property type="component" value="Unassembled WGS sequence"/>
</dbReference>
<evidence type="ECO:0000259" key="9">
    <source>
        <dbReference type="Pfam" id="PF21088"/>
    </source>
</evidence>
<evidence type="ECO:0000256" key="4">
    <source>
        <dbReference type="ARBA" id="ARBA00022692"/>
    </source>
</evidence>
<accession>A0A2J6NLW5</accession>
<feature type="domain" description="Mechanosensitive ion channel transmembrane helices 2/3" evidence="9">
    <location>
        <begin position="86"/>
        <end position="127"/>
    </location>
</feature>
<dbReference type="PANTHER" id="PTHR30460">
    <property type="entry name" value="MODERATE CONDUCTANCE MECHANOSENSITIVE CHANNEL YBIO"/>
    <property type="match status" value="1"/>
</dbReference>
<comment type="similarity">
    <text evidence="2">Belongs to the MscS (TC 1.A.23) family.</text>
</comment>
<dbReference type="AlphaFoldDB" id="A0A2J6NLW5"/>
<sequence length="292" mass="32291">MVIAASNAQLNKQIEEVRKAFTDLSWHQILRQCLNKLLLIVLTILLFAIIFWIGRLVINHLFLESNKHQLLKNSNRLATIRALTLNIYRYTCYFFFLYALLSEIGVPVGTLIAGAGIFSIALGLGAQGFVSDLVNGFFILLEQQLDVGDIVEIDQIKGTVTALGIRTTKVTSADGTLNYIPNRNITIVRNFSRNDMVTNVDIYIAPNAVISEVAATVKAVNQKLVATTPQLRDQPVIVGPVTVGTQLVFRVTITVANGSQSQVSSRFLAAYLQALHAKNIPLSWEGNHYNEH</sequence>
<dbReference type="RefSeq" id="WP_104689097.1">
    <property type="nucleotide sequence ID" value="NZ_JBKTHY010000001.1"/>
</dbReference>
<comment type="subcellular location">
    <subcellularLocation>
        <location evidence="1">Cell membrane</location>
        <topology evidence="1">Multi-pass membrane protein</topology>
    </subcellularLocation>
</comment>